<dbReference type="InterPro" id="IPR005786">
    <property type="entry name" value="B_amino_transII"/>
</dbReference>
<comment type="catalytic activity">
    <reaction evidence="11">
        <text>L-leucine + 2-oxoglutarate = 4-methyl-2-oxopentanoate + L-glutamate</text>
        <dbReference type="Rhea" id="RHEA:18321"/>
        <dbReference type="ChEBI" id="CHEBI:16810"/>
        <dbReference type="ChEBI" id="CHEBI:17865"/>
        <dbReference type="ChEBI" id="CHEBI:29985"/>
        <dbReference type="ChEBI" id="CHEBI:57427"/>
        <dbReference type="EC" id="2.6.1.42"/>
    </reaction>
</comment>
<dbReference type="InterPro" id="IPR001544">
    <property type="entry name" value="Aminotrans_IV"/>
</dbReference>
<evidence type="ECO:0000256" key="2">
    <source>
        <dbReference type="ARBA" id="ARBA00009320"/>
    </source>
</evidence>
<comment type="similarity">
    <text evidence="2 9">Belongs to the class-IV pyridoxal-phosphate-dependent aminotransferase family.</text>
</comment>
<accession>A0A0W4ZU65</accession>
<gene>
    <name evidence="12" type="ORF">T551_01136</name>
</gene>
<keyword evidence="13" id="KW-1185">Reference proteome</keyword>
<dbReference type="GO" id="GO:0005739">
    <property type="term" value="C:mitochondrion"/>
    <property type="evidence" value="ECO:0007669"/>
    <property type="project" value="TreeGrafter"/>
</dbReference>
<dbReference type="InterPro" id="IPR018300">
    <property type="entry name" value="Aminotrans_IV_CS"/>
</dbReference>
<evidence type="ECO:0000256" key="6">
    <source>
        <dbReference type="ARBA" id="ARBA00022898"/>
    </source>
</evidence>
<organism evidence="12 13">
    <name type="scientific">Pneumocystis jirovecii (strain RU7)</name>
    <name type="common">Human pneumocystis pneumonia agent</name>
    <dbReference type="NCBI Taxonomy" id="1408657"/>
    <lineage>
        <taxon>Eukaryota</taxon>
        <taxon>Fungi</taxon>
        <taxon>Dikarya</taxon>
        <taxon>Ascomycota</taxon>
        <taxon>Taphrinomycotina</taxon>
        <taxon>Pneumocystomycetes</taxon>
        <taxon>Pneumocystaceae</taxon>
        <taxon>Pneumocystis</taxon>
    </lineage>
</organism>
<reference evidence="13" key="1">
    <citation type="journal article" date="2016" name="Nat. Commun.">
        <title>Genome analysis of three Pneumocystis species reveals adaptation mechanisms to life exclusively in mammalian hosts.</title>
        <authorList>
            <person name="Ma L."/>
            <person name="Chen Z."/>
            <person name="Huang D.W."/>
            <person name="Kutty G."/>
            <person name="Ishihara M."/>
            <person name="Wang H."/>
            <person name="Abouelleil A."/>
            <person name="Bishop L."/>
            <person name="Davey E."/>
            <person name="Deng R."/>
            <person name="Deng X."/>
            <person name="Fan L."/>
            <person name="Fantoni G."/>
            <person name="Fitzgerald M."/>
            <person name="Gogineni E."/>
            <person name="Goldberg J.M."/>
            <person name="Handley G."/>
            <person name="Hu X."/>
            <person name="Huber C."/>
            <person name="Jiao X."/>
            <person name="Jones K."/>
            <person name="Levin J.Z."/>
            <person name="Liu Y."/>
            <person name="Macdonald P."/>
            <person name="Melnikov A."/>
            <person name="Raley C."/>
            <person name="Sassi M."/>
            <person name="Sherman B.T."/>
            <person name="Song X."/>
            <person name="Sykes S."/>
            <person name="Tran B."/>
            <person name="Walsh L."/>
            <person name="Xia Y."/>
            <person name="Yang J."/>
            <person name="Young S."/>
            <person name="Zeng Q."/>
            <person name="Zheng X."/>
            <person name="Stephens R."/>
            <person name="Nusbaum C."/>
            <person name="Birren B.W."/>
            <person name="Azadi P."/>
            <person name="Lempicki R.A."/>
            <person name="Cuomo C.A."/>
            <person name="Kovacs J.A."/>
        </authorList>
    </citation>
    <scope>NUCLEOTIDE SEQUENCE [LARGE SCALE GENOMIC DNA]</scope>
    <source>
        <strain evidence="13">RU7</strain>
    </source>
</reference>
<dbReference type="PROSITE" id="PS00770">
    <property type="entry name" value="AA_TRANSFER_CLASS_4"/>
    <property type="match status" value="1"/>
</dbReference>
<dbReference type="Pfam" id="PF01063">
    <property type="entry name" value="Aminotran_4"/>
    <property type="match status" value="1"/>
</dbReference>
<dbReference type="VEuPathDB" id="FungiDB:T551_01136"/>
<comment type="cofactor">
    <cofactor evidence="1 10">
        <name>pyridoxal 5'-phosphate</name>
        <dbReference type="ChEBI" id="CHEBI:597326"/>
    </cofactor>
</comment>
<evidence type="ECO:0000256" key="10">
    <source>
        <dbReference type="RuleBase" id="RU004516"/>
    </source>
</evidence>
<evidence type="ECO:0000313" key="13">
    <source>
        <dbReference type="Proteomes" id="UP000053447"/>
    </source>
</evidence>
<dbReference type="NCBIfam" id="TIGR01123">
    <property type="entry name" value="ilvE_II"/>
    <property type="match status" value="1"/>
</dbReference>
<dbReference type="InterPro" id="IPR036038">
    <property type="entry name" value="Aminotransferase-like"/>
</dbReference>
<evidence type="ECO:0000256" key="4">
    <source>
        <dbReference type="ARBA" id="ARBA00022605"/>
    </source>
</evidence>
<keyword evidence="4 11" id="KW-0028">Amino-acid biosynthesis</keyword>
<evidence type="ECO:0000256" key="9">
    <source>
        <dbReference type="RuleBase" id="RU004106"/>
    </source>
</evidence>
<keyword evidence="6 10" id="KW-0663">Pyridoxal phosphate</keyword>
<dbReference type="EMBL" id="LFWA01000004">
    <property type="protein sequence ID" value="KTW31875.1"/>
    <property type="molecule type" value="Genomic_DNA"/>
</dbReference>
<dbReference type="EC" id="2.6.1.42" evidence="11"/>
<protein>
    <recommendedName>
        <fullName evidence="11">Branched-chain-amino-acid aminotransferase</fullName>
        <ecNumber evidence="11">2.6.1.42</ecNumber>
    </recommendedName>
</protein>
<dbReference type="Gene3D" id="3.20.10.10">
    <property type="entry name" value="D-amino Acid Aminotransferase, subunit A, domain 2"/>
    <property type="match status" value="1"/>
</dbReference>
<keyword evidence="3 11" id="KW-0032">Aminotransferase</keyword>
<dbReference type="OrthoDB" id="1732691at2759"/>
<dbReference type="Proteomes" id="UP000053447">
    <property type="component" value="Unassembled WGS sequence"/>
</dbReference>
<dbReference type="SUPFAM" id="SSF56752">
    <property type="entry name" value="D-aminoacid aminotransferase-like PLP-dependent enzymes"/>
    <property type="match status" value="1"/>
</dbReference>
<evidence type="ECO:0000256" key="7">
    <source>
        <dbReference type="ARBA" id="ARBA00023304"/>
    </source>
</evidence>
<dbReference type="GO" id="GO:0052656">
    <property type="term" value="F:L-isoleucine-2-oxoglutarate transaminase activity"/>
    <property type="evidence" value="ECO:0007669"/>
    <property type="project" value="RHEA"/>
</dbReference>
<proteinExistence type="inferred from homology"/>
<keyword evidence="5 11" id="KW-0808">Transferase</keyword>
<dbReference type="eggNOG" id="KOG0975">
    <property type="taxonomic scope" value="Eukaryota"/>
</dbReference>
<dbReference type="PANTHER" id="PTHR11825:SF44">
    <property type="entry name" value="BRANCHED-CHAIN-AMINO-ACID AMINOTRANSFERASE"/>
    <property type="match status" value="1"/>
</dbReference>
<dbReference type="AlphaFoldDB" id="A0A0W4ZU65"/>
<feature type="modified residue" description="N6-(pyridoxal phosphate)lysine" evidence="8">
    <location>
        <position position="207"/>
    </location>
</feature>
<dbReference type="GeneID" id="28939654"/>
<dbReference type="InterPro" id="IPR043132">
    <property type="entry name" value="BCAT-like_C"/>
</dbReference>
<dbReference type="FunFam" id="3.30.470.10:FF:000005">
    <property type="entry name" value="Branched-chain-amino-acid aminotransferase"/>
    <property type="match status" value="1"/>
</dbReference>
<evidence type="ECO:0000313" key="12">
    <source>
        <dbReference type="EMBL" id="KTW31875.1"/>
    </source>
</evidence>
<evidence type="ECO:0000256" key="5">
    <source>
        <dbReference type="ARBA" id="ARBA00022679"/>
    </source>
</evidence>
<dbReference type="InterPro" id="IPR033939">
    <property type="entry name" value="BCAT_family"/>
</dbReference>
<name>A0A0W4ZU65_PNEJ7</name>
<dbReference type="FunFam" id="3.20.10.10:FF:000004">
    <property type="entry name" value="Branched-chain-amino-acid aminotransferase"/>
    <property type="match status" value="1"/>
</dbReference>
<dbReference type="RefSeq" id="XP_018230567.1">
    <property type="nucleotide sequence ID" value="XM_018373399.1"/>
</dbReference>
<dbReference type="GO" id="GO:0052655">
    <property type="term" value="F:L-valine-2-oxoglutarate transaminase activity"/>
    <property type="evidence" value="ECO:0007669"/>
    <property type="project" value="RHEA"/>
</dbReference>
<evidence type="ECO:0000256" key="8">
    <source>
        <dbReference type="PIRSR" id="PIRSR006468-1"/>
    </source>
</evidence>
<dbReference type="STRING" id="1408657.A0A0W4ZU65"/>
<evidence type="ECO:0000256" key="3">
    <source>
        <dbReference type="ARBA" id="ARBA00022576"/>
    </source>
</evidence>
<dbReference type="CDD" id="cd01557">
    <property type="entry name" value="BCAT_beta_family"/>
    <property type="match status" value="1"/>
</dbReference>
<evidence type="ECO:0000256" key="1">
    <source>
        <dbReference type="ARBA" id="ARBA00001933"/>
    </source>
</evidence>
<sequence>MVSKAPLEAPLKSSLLTIEKTQCPKDLVPLDNLGFGKTFTDHMIVCDWEKSKGWSSPRIIPHQPFSLDPSSLVFHYGFECFEGMKAYKDSQGRILLFRPEMNMRRLNLSAARIALPTFDETALLECISKLLILDSRWIPSKKGYSLYIRPAIIATENTLQLRPSLSASLFVIASPVGSFYNSKSAPISLYATSDCVRAWPGGLGDIKVGGNYASGIRPQLEAYQKGYDQILWLFGAQRYVTEAGSMNCFVCWTTPHGQKQLITAPLDGTILPGVIRDSVLTLARERLAPRGWNVLETLFTLDDLILAASQHRLLEVFGTGTAAVISSVRKIGYNGGEITLPAESWQAGSVALTMHEWITEIQYGSVNHPWTYIVDPADTETNTSTTLETAIPKP</sequence>
<comment type="catalytic activity">
    <reaction evidence="11">
        <text>L-valine + 2-oxoglutarate = 3-methyl-2-oxobutanoate + L-glutamate</text>
        <dbReference type="Rhea" id="RHEA:24813"/>
        <dbReference type="ChEBI" id="CHEBI:11851"/>
        <dbReference type="ChEBI" id="CHEBI:16810"/>
        <dbReference type="ChEBI" id="CHEBI:29985"/>
        <dbReference type="ChEBI" id="CHEBI:57762"/>
        <dbReference type="EC" id="2.6.1.42"/>
    </reaction>
</comment>
<comment type="catalytic activity">
    <reaction evidence="11">
        <text>L-isoleucine + 2-oxoglutarate = (S)-3-methyl-2-oxopentanoate + L-glutamate</text>
        <dbReference type="Rhea" id="RHEA:24801"/>
        <dbReference type="ChEBI" id="CHEBI:16810"/>
        <dbReference type="ChEBI" id="CHEBI:29985"/>
        <dbReference type="ChEBI" id="CHEBI:35146"/>
        <dbReference type="ChEBI" id="CHEBI:58045"/>
        <dbReference type="EC" id="2.6.1.42"/>
    </reaction>
</comment>
<dbReference type="InterPro" id="IPR043131">
    <property type="entry name" value="BCAT-like_N"/>
</dbReference>
<dbReference type="Gene3D" id="3.30.470.10">
    <property type="match status" value="1"/>
</dbReference>
<dbReference type="GO" id="GO:0009098">
    <property type="term" value="P:L-leucine biosynthetic process"/>
    <property type="evidence" value="ECO:0007669"/>
    <property type="project" value="TreeGrafter"/>
</dbReference>
<comment type="caution">
    <text evidence="12">The sequence shown here is derived from an EMBL/GenBank/DDBJ whole genome shotgun (WGS) entry which is preliminary data.</text>
</comment>
<keyword evidence="7 11" id="KW-0100">Branched-chain amino acid biosynthesis</keyword>
<dbReference type="GO" id="GO:0052654">
    <property type="term" value="F:L-leucine-2-oxoglutarate transaminase activity"/>
    <property type="evidence" value="ECO:0007669"/>
    <property type="project" value="RHEA"/>
</dbReference>
<dbReference type="GO" id="GO:0009099">
    <property type="term" value="P:L-valine biosynthetic process"/>
    <property type="evidence" value="ECO:0007669"/>
    <property type="project" value="TreeGrafter"/>
</dbReference>
<evidence type="ECO:0000256" key="11">
    <source>
        <dbReference type="RuleBase" id="RU004517"/>
    </source>
</evidence>
<dbReference type="PANTHER" id="PTHR11825">
    <property type="entry name" value="SUBGROUP IIII AMINOTRANSFERASE"/>
    <property type="match status" value="1"/>
</dbReference>
<dbReference type="NCBIfam" id="NF009897">
    <property type="entry name" value="PRK13357.1"/>
    <property type="match status" value="1"/>
</dbReference>
<dbReference type="PIRSF" id="PIRSF006468">
    <property type="entry name" value="BCAT1"/>
    <property type="match status" value="1"/>
</dbReference>